<proteinExistence type="predicted"/>
<keyword evidence="2" id="KW-1185">Reference proteome</keyword>
<evidence type="ECO:0000313" key="2">
    <source>
        <dbReference type="Proteomes" id="UP000308600"/>
    </source>
</evidence>
<sequence length="153" mass="17986">MLSASAKGCNQEGGNYNRLLVAYQEISTSECEYQFRVHNDDLVVLHEWPFEREIRQRDRIGSIIGNLVRYFEVASQYREALVSWTQNTFSLGNLQKEEMYFQSGHEGLCKLQKFRGFPLEGHCRWGRISLRFEKQCVRRLRTLGLETINCNRS</sequence>
<protein>
    <submittedName>
        <fullName evidence="1">Uncharacterized protein</fullName>
    </submittedName>
</protein>
<dbReference type="Proteomes" id="UP000308600">
    <property type="component" value="Unassembled WGS sequence"/>
</dbReference>
<gene>
    <name evidence="1" type="ORF">BDN72DRAFT_191935</name>
</gene>
<name>A0ACD3AJ30_9AGAR</name>
<evidence type="ECO:0000313" key="1">
    <source>
        <dbReference type="EMBL" id="TFK65551.1"/>
    </source>
</evidence>
<accession>A0ACD3AJ30</accession>
<organism evidence="1 2">
    <name type="scientific">Pluteus cervinus</name>
    <dbReference type="NCBI Taxonomy" id="181527"/>
    <lineage>
        <taxon>Eukaryota</taxon>
        <taxon>Fungi</taxon>
        <taxon>Dikarya</taxon>
        <taxon>Basidiomycota</taxon>
        <taxon>Agaricomycotina</taxon>
        <taxon>Agaricomycetes</taxon>
        <taxon>Agaricomycetidae</taxon>
        <taxon>Agaricales</taxon>
        <taxon>Pluteineae</taxon>
        <taxon>Pluteaceae</taxon>
        <taxon>Pluteus</taxon>
    </lineage>
</organism>
<dbReference type="EMBL" id="ML208432">
    <property type="protein sequence ID" value="TFK65551.1"/>
    <property type="molecule type" value="Genomic_DNA"/>
</dbReference>
<reference evidence="1 2" key="1">
    <citation type="journal article" date="2019" name="Nat. Ecol. Evol.">
        <title>Megaphylogeny resolves global patterns of mushroom evolution.</title>
        <authorList>
            <person name="Varga T."/>
            <person name="Krizsan K."/>
            <person name="Foldi C."/>
            <person name="Dima B."/>
            <person name="Sanchez-Garcia M."/>
            <person name="Sanchez-Ramirez S."/>
            <person name="Szollosi G.J."/>
            <person name="Szarkandi J.G."/>
            <person name="Papp V."/>
            <person name="Albert L."/>
            <person name="Andreopoulos W."/>
            <person name="Angelini C."/>
            <person name="Antonin V."/>
            <person name="Barry K.W."/>
            <person name="Bougher N.L."/>
            <person name="Buchanan P."/>
            <person name="Buyck B."/>
            <person name="Bense V."/>
            <person name="Catcheside P."/>
            <person name="Chovatia M."/>
            <person name="Cooper J."/>
            <person name="Damon W."/>
            <person name="Desjardin D."/>
            <person name="Finy P."/>
            <person name="Geml J."/>
            <person name="Haridas S."/>
            <person name="Hughes K."/>
            <person name="Justo A."/>
            <person name="Karasinski D."/>
            <person name="Kautmanova I."/>
            <person name="Kiss B."/>
            <person name="Kocsube S."/>
            <person name="Kotiranta H."/>
            <person name="LaButti K.M."/>
            <person name="Lechner B.E."/>
            <person name="Liimatainen K."/>
            <person name="Lipzen A."/>
            <person name="Lukacs Z."/>
            <person name="Mihaltcheva S."/>
            <person name="Morgado L.N."/>
            <person name="Niskanen T."/>
            <person name="Noordeloos M.E."/>
            <person name="Ohm R.A."/>
            <person name="Ortiz-Santana B."/>
            <person name="Ovrebo C."/>
            <person name="Racz N."/>
            <person name="Riley R."/>
            <person name="Savchenko A."/>
            <person name="Shiryaev A."/>
            <person name="Soop K."/>
            <person name="Spirin V."/>
            <person name="Szebenyi C."/>
            <person name="Tomsovsky M."/>
            <person name="Tulloss R.E."/>
            <person name="Uehling J."/>
            <person name="Grigoriev I.V."/>
            <person name="Vagvolgyi C."/>
            <person name="Papp T."/>
            <person name="Martin F.M."/>
            <person name="Miettinen O."/>
            <person name="Hibbett D.S."/>
            <person name="Nagy L.G."/>
        </authorList>
    </citation>
    <scope>NUCLEOTIDE SEQUENCE [LARGE SCALE GENOMIC DNA]</scope>
    <source>
        <strain evidence="1 2">NL-1719</strain>
    </source>
</reference>